<organism evidence="5 6">
    <name type="scientific">candidate division CSSED10-310 bacterium</name>
    <dbReference type="NCBI Taxonomy" id="2855610"/>
    <lineage>
        <taxon>Bacteria</taxon>
        <taxon>Bacteria division CSSED10-310</taxon>
    </lineage>
</organism>
<dbReference type="SUPFAM" id="SSF52540">
    <property type="entry name" value="P-loop containing nucleoside triphosphate hydrolases"/>
    <property type="match status" value="1"/>
</dbReference>
<dbReference type="Pfam" id="PF13181">
    <property type="entry name" value="TPR_8"/>
    <property type="match status" value="1"/>
</dbReference>
<dbReference type="PROSITE" id="PS00675">
    <property type="entry name" value="SIGMA54_INTERACT_1"/>
    <property type="match status" value="1"/>
</dbReference>
<dbReference type="Pfam" id="PF13424">
    <property type="entry name" value="TPR_12"/>
    <property type="match status" value="1"/>
</dbReference>
<feature type="repeat" description="TPR" evidence="3">
    <location>
        <begin position="602"/>
        <end position="635"/>
    </location>
</feature>
<dbReference type="PANTHER" id="PTHR16305:SF28">
    <property type="entry name" value="GUANYLATE CYCLASE DOMAIN-CONTAINING PROTEIN"/>
    <property type="match status" value="1"/>
</dbReference>
<keyword evidence="1" id="KW-0547">Nucleotide-binding</keyword>
<dbReference type="InterPro" id="IPR027417">
    <property type="entry name" value="P-loop_NTPase"/>
</dbReference>
<reference evidence="5 6" key="1">
    <citation type="submission" date="2024-09" db="EMBL/GenBank/DDBJ databases">
        <title>Laminarin stimulates single cell rates of sulfate reduction while oxygen inhibits transcriptomic activity in coastal marine sediment.</title>
        <authorList>
            <person name="Lindsay M."/>
            <person name="Orcutt B."/>
            <person name="Emerson D."/>
            <person name="Stepanauskas R."/>
            <person name="D'Angelo T."/>
        </authorList>
    </citation>
    <scope>NUCLEOTIDE SEQUENCE [LARGE SCALE GENOMIC DNA]</scope>
    <source>
        <strain evidence="5">SAG AM-311-K15</strain>
    </source>
</reference>
<evidence type="ECO:0000313" key="5">
    <source>
        <dbReference type="EMBL" id="MFC1853160.1"/>
    </source>
</evidence>
<dbReference type="PANTHER" id="PTHR16305">
    <property type="entry name" value="TESTICULAR SOLUBLE ADENYLYL CYCLASE"/>
    <property type="match status" value="1"/>
</dbReference>
<evidence type="ECO:0000313" key="6">
    <source>
        <dbReference type="Proteomes" id="UP001594351"/>
    </source>
</evidence>
<dbReference type="SMART" id="SM00028">
    <property type="entry name" value="TPR"/>
    <property type="match status" value="6"/>
</dbReference>
<dbReference type="EMBL" id="JBHPBY010000435">
    <property type="protein sequence ID" value="MFC1853160.1"/>
    <property type="molecule type" value="Genomic_DNA"/>
</dbReference>
<sequence>MYQSRCTGRVSALERLRLFSRKLSRSKGGFVLIGGESGVGKTRLLMEFGRELARTGILVLTGECFEMVDRSLEVFLKPLQAIADRCRKRGLAETERLLGRRGKILAIYEPGMSSLSGQDSYPDPVELQAEAATFRLFSYLSETLRALTTETPVALLLDDLQWADELALGFFEFVLSTAPFADYPLVILGAYRSEAVPADLDAIIDSPGVERIHLDRLDETSIATLIGDKLGLSPPPGPFSRYLSLKSTGNPLFVSEYLRVAIDTGLLVRGPQGKWQLEIEADEGLPEMDVYDRLPIPTSLQGLIERRLEKLPGPALAAVEVAAIIGREGPTLLLWAMTGLDEKELLHTVDVLLQHQILEQSSAGIFRFCHAQIRDISLARLEPEHRQELHARAAENIELVFDRHLEQHQAKLGAHWQAAGEVDKARSSYLAAARQAKERYDYQEAVRCYNAYLQLVTIETEKSMLARKERGDVLFVTGRHHTALQDYEAVLDKTEDQKLRMSCLRKKATILETRGDIPGVRKAYQEALAQAHAFPLEHARTLAAMANFKNVLQSKHEEAEQLCQKALDLFISLYPDLHACLQSSFPAFRTQNIPQEELVVLSEIFNTSAGVYYLRGDLDQALDVYQKSLKIFEKLGDKLGIGVASGNIGNVFHSRGDLAGAQDSLVRATEIFNKIKGGDFSWRIPLISVRLAIAEISSSTKVPCLEEAAQVVEKARCLVEEARHNRRIVFTVEAHYLLGLALKTRGMSEEAHASLSQALTLAQKHGYALLERTVIAELEQ</sequence>
<accession>A0ABV6Z3Y6</accession>
<dbReference type="InterPro" id="IPR011990">
    <property type="entry name" value="TPR-like_helical_dom_sf"/>
</dbReference>
<comment type="caution">
    <text evidence="5">The sequence shown here is derived from an EMBL/GenBank/DDBJ whole genome shotgun (WGS) entry which is preliminary data.</text>
</comment>
<keyword evidence="3" id="KW-0802">TPR repeat</keyword>
<gene>
    <name evidence="5" type="ORF">ACFL27_23425</name>
</gene>
<evidence type="ECO:0000256" key="2">
    <source>
        <dbReference type="ARBA" id="ARBA00022840"/>
    </source>
</evidence>
<dbReference type="Pfam" id="PF13191">
    <property type="entry name" value="AAA_16"/>
    <property type="match status" value="1"/>
</dbReference>
<evidence type="ECO:0000259" key="4">
    <source>
        <dbReference type="Pfam" id="PF13191"/>
    </source>
</evidence>
<proteinExistence type="predicted"/>
<dbReference type="SUPFAM" id="SSF48452">
    <property type="entry name" value="TPR-like"/>
    <property type="match status" value="2"/>
</dbReference>
<dbReference type="Gene3D" id="3.40.50.300">
    <property type="entry name" value="P-loop containing nucleotide triphosphate hydrolases"/>
    <property type="match status" value="1"/>
</dbReference>
<evidence type="ECO:0000256" key="3">
    <source>
        <dbReference type="PROSITE-ProRule" id="PRU00339"/>
    </source>
</evidence>
<dbReference type="InterPro" id="IPR019734">
    <property type="entry name" value="TPR_rpt"/>
</dbReference>
<keyword evidence="2" id="KW-0067">ATP-binding</keyword>
<keyword evidence="6" id="KW-1185">Reference proteome</keyword>
<evidence type="ECO:0000256" key="1">
    <source>
        <dbReference type="ARBA" id="ARBA00022741"/>
    </source>
</evidence>
<dbReference type="Gene3D" id="1.25.40.10">
    <property type="entry name" value="Tetratricopeptide repeat domain"/>
    <property type="match status" value="2"/>
</dbReference>
<name>A0ABV6Z3Y6_UNCC1</name>
<dbReference type="Proteomes" id="UP001594351">
    <property type="component" value="Unassembled WGS sequence"/>
</dbReference>
<dbReference type="InterPro" id="IPR025662">
    <property type="entry name" value="Sigma_54_int_dom_ATP-bd_1"/>
</dbReference>
<dbReference type="InterPro" id="IPR041664">
    <property type="entry name" value="AAA_16"/>
</dbReference>
<dbReference type="PROSITE" id="PS50005">
    <property type="entry name" value="TPR"/>
    <property type="match status" value="1"/>
</dbReference>
<protein>
    <submittedName>
        <fullName evidence="5">AAA family ATPase</fullName>
    </submittedName>
</protein>
<feature type="domain" description="Orc1-like AAA ATPase" evidence="4">
    <location>
        <begin position="6"/>
        <end position="187"/>
    </location>
</feature>